<proteinExistence type="predicted"/>
<dbReference type="AlphaFoldDB" id="A0A6V7R8V9"/>
<comment type="caution">
    <text evidence="2">The sequence shown here is derived from an EMBL/GenBank/DDBJ whole genome shotgun (WGS) entry which is preliminary data.</text>
</comment>
<dbReference type="Gene3D" id="3.10.180.10">
    <property type="entry name" value="2,3-Dihydroxybiphenyl 1,2-Dioxygenase, domain 1"/>
    <property type="match status" value="2"/>
</dbReference>
<dbReference type="Proteomes" id="UP000521032">
    <property type="component" value="Unassembled WGS sequence"/>
</dbReference>
<dbReference type="GO" id="GO:0051213">
    <property type="term" value="F:dioxygenase activity"/>
    <property type="evidence" value="ECO:0007669"/>
    <property type="project" value="UniProtKB-KW"/>
</dbReference>
<evidence type="ECO:0000313" key="3">
    <source>
        <dbReference type="Proteomes" id="UP000521032"/>
    </source>
</evidence>
<dbReference type="Pfam" id="PF00903">
    <property type="entry name" value="Glyoxalase"/>
    <property type="match status" value="1"/>
</dbReference>
<dbReference type="RefSeq" id="WP_186085715.1">
    <property type="nucleotide sequence ID" value="NZ_BMDB01000002.1"/>
</dbReference>
<name>A0A6V7R8V9_9BACL</name>
<dbReference type="PANTHER" id="PTHR36110:SF3">
    <property type="entry name" value="VOC DOMAIN-CONTAINING PROTEIN"/>
    <property type="match status" value="1"/>
</dbReference>
<dbReference type="InterPro" id="IPR037523">
    <property type="entry name" value="VOC_core"/>
</dbReference>
<keyword evidence="2" id="KW-0560">Oxidoreductase</keyword>
<reference evidence="2 3" key="1">
    <citation type="submission" date="2020-07" db="EMBL/GenBank/DDBJ databases">
        <authorList>
            <person name="Criscuolo A."/>
        </authorList>
    </citation>
    <scope>NUCLEOTIDE SEQUENCE [LARGE SCALE GENOMIC DNA]</scope>
    <source>
        <strain evidence="3">CIP 111030</strain>
    </source>
</reference>
<dbReference type="PROSITE" id="PS51819">
    <property type="entry name" value="VOC"/>
    <property type="match status" value="1"/>
</dbReference>
<evidence type="ECO:0000313" key="2">
    <source>
        <dbReference type="EMBL" id="CAD2073716.1"/>
    </source>
</evidence>
<gene>
    <name evidence="2" type="primary">mhqA_2</name>
    <name evidence="2" type="ORF">JEOSCH030_00541</name>
</gene>
<dbReference type="SUPFAM" id="SSF54593">
    <property type="entry name" value="Glyoxalase/Bleomycin resistance protein/Dihydroxybiphenyl dioxygenase"/>
    <property type="match status" value="1"/>
</dbReference>
<protein>
    <submittedName>
        <fullName evidence="2">Ring-cleaving dioxygenase MhqA</fullName>
    </submittedName>
</protein>
<organism evidence="2 3">
    <name type="scientific">Phocicoccus schoeneichii</name>
    <dbReference type="NCBI Taxonomy" id="1812261"/>
    <lineage>
        <taxon>Bacteria</taxon>
        <taxon>Bacillati</taxon>
        <taxon>Bacillota</taxon>
        <taxon>Bacilli</taxon>
        <taxon>Bacillales</taxon>
        <taxon>Salinicoccaceae</taxon>
        <taxon>Phocicoccus</taxon>
    </lineage>
</organism>
<dbReference type="EMBL" id="CAJEWE010000007">
    <property type="protein sequence ID" value="CAD2073716.1"/>
    <property type="molecule type" value="Genomic_DNA"/>
</dbReference>
<dbReference type="InterPro" id="IPR029068">
    <property type="entry name" value="Glyas_Bleomycin-R_OHBP_Dase"/>
</dbReference>
<dbReference type="InterPro" id="IPR052537">
    <property type="entry name" value="Extradiol_RC_dioxygenase"/>
</dbReference>
<keyword evidence="2" id="KW-0223">Dioxygenase</keyword>
<keyword evidence="3" id="KW-1185">Reference proteome</keyword>
<evidence type="ECO:0000259" key="1">
    <source>
        <dbReference type="PROSITE" id="PS51819"/>
    </source>
</evidence>
<dbReference type="InterPro" id="IPR004360">
    <property type="entry name" value="Glyas_Fos-R_dOase_dom"/>
</dbReference>
<sequence length="316" mass="36425">MYPILGTHHVSAMTDDIERNYKFFTAIVGMRLVKKTVNQDDPRTYHAFYSDDVGSMGTDMTFFDIPGQRPGVTGNNSIYRASFRVPTDEALEYFKKRFEDHDVKVDEITELFGKKILRFEEPDGMKYFLISDENDHSKLTGTPWQDGPVPKEYAVHALGPVEIHTKYHDVMVETLTELYGFYLSKEEGDYALLEVQDGGNEASIILKKSDEKSARPGYGEIHHVALTVEDMDALKYWENIYESRGMNHSGIKDRFYFGALYVRIKHILFELSTKGPGFMTDEPYETLGENLALPPFLEKNRAQIERDLKPFETRRN</sequence>
<accession>A0A6V7R8V9</accession>
<dbReference type="PANTHER" id="PTHR36110">
    <property type="entry name" value="RING-CLEAVING DIOXYGENASE MHQE-RELATED"/>
    <property type="match status" value="1"/>
</dbReference>
<feature type="domain" description="VOC" evidence="1">
    <location>
        <begin position="6"/>
        <end position="132"/>
    </location>
</feature>